<evidence type="ECO:0000313" key="1">
    <source>
        <dbReference type="EMBL" id="RJE22460.1"/>
    </source>
</evidence>
<name>A0A3A2ZIU1_9EURO</name>
<dbReference type="AlphaFoldDB" id="A0A3A2ZIU1"/>
<gene>
    <name evidence="1" type="ORF">PHISCL_05192</name>
</gene>
<sequence length="193" mass="21861">MSTDRRNTAILRGVLLRIRTIKHFITRYDMDEEKMVNAPLYSDEYGARALIIMEMVAVSEALCDIKGGGFRGRFPEIFEHMGELIRQRNVIAHDYGQTFKDYPALEAAIEKALKDLSTPIKARATKNASHMVVNTVKDISTSRKAPGTKNASHTVVGFTASDWMQSWRNLGLWRAVLLKFKNMGVSGSRRNRK</sequence>
<keyword evidence="2" id="KW-1185">Reference proteome</keyword>
<accession>A0A3A2ZIU1</accession>
<proteinExistence type="predicted"/>
<evidence type="ECO:0000313" key="2">
    <source>
        <dbReference type="Proteomes" id="UP000266188"/>
    </source>
</evidence>
<comment type="caution">
    <text evidence="1">The sequence shown here is derived from an EMBL/GenBank/DDBJ whole genome shotgun (WGS) entry which is preliminary data.</text>
</comment>
<protein>
    <submittedName>
        <fullName evidence="1">Uncharacterized protein</fullName>
    </submittedName>
</protein>
<dbReference type="EMBL" id="MVGC01000167">
    <property type="protein sequence ID" value="RJE22460.1"/>
    <property type="molecule type" value="Genomic_DNA"/>
</dbReference>
<dbReference type="Proteomes" id="UP000266188">
    <property type="component" value="Unassembled WGS sequence"/>
</dbReference>
<reference evidence="2" key="1">
    <citation type="submission" date="2017-02" db="EMBL/GenBank/DDBJ databases">
        <authorList>
            <person name="Tafer H."/>
            <person name="Lopandic K."/>
        </authorList>
    </citation>
    <scope>NUCLEOTIDE SEQUENCE [LARGE SCALE GENOMIC DNA]</scope>
    <source>
        <strain evidence="2">CBS 366.77</strain>
    </source>
</reference>
<organism evidence="1 2">
    <name type="scientific">Aspergillus sclerotialis</name>
    <dbReference type="NCBI Taxonomy" id="2070753"/>
    <lineage>
        <taxon>Eukaryota</taxon>
        <taxon>Fungi</taxon>
        <taxon>Dikarya</taxon>
        <taxon>Ascomycota</taxon>
        <taxon>Pezizomycotina</taxon>
        <taxon>Eurotiomycetes</taxon>
        <taxon>Eurotiomycetidae</taxon>
        <taxon>Eurotiales</taxon>
        <taxon>Aspergillaceae</taxon>
        <taxon>Aspergillus</taxon>
        <taxon>Aspergillus subgen. Polypaecilum</taxon>
    </lineage>
</organism>